<dbReference type="EnsemblMetazoa" id="AALFPA23_009893.R13711">
    <property type="protein sequence ID" value="AALFPA23_009893.P13711"/>
    <property type="gene ID" value="AALFPA23_009893"/>
</dbReference>
<dbReference type="SUPFAM" id="SSF56672">
    <property type="entry name" value="DNA/RNA polymerases"/>
    <property type="match status" value="1"/>
</dbReference>
<evidence type="ECO:0000259" key="2">
    <source>
        <dbReference type="PROSITE" id="PS50994"/>
    </source>
</evidence>
<dbReference type="Pfam" id="PF17921">
    <property type="entry name" value="Integrase_H2C2"/>
    <property type="match status" value="1"/>
</dbReference>
<feature type="domain" description="Integrase catalytic" evidence="2">
    <location>
        <begin position="1461"/>
        <end position="1654"/>
    </location>
</feature>
<evidence type="ECO:0000256" key="1">
    <source>
        <dbReference type="SAM" id="MobiDB-lite"/>
    </source>
</evidence>
<protein>
    <recommendedName>
        <fullName evidence="2">Integrase catalytic domain-containing protein</fullName>
    </recommendedName>
</protein>
<sequence length="1789" mass="201337">MDDQQQIQQPLLQSTSQLTARRATLLAALGRAEAFATGYDVQRDQAQLPLRLEYLNGVWNNLESVQSQLEDSETTEEGRAYHANVRAEFEPRLFEIKASLISKLPPPSAFGAQVPQPPQVSSTLSGIKLPTISLPEFDGDYMQWLAFHDTFLALIHSNQDVPDIQKFHYLRAAVKGEAAQLIESIGISSANYVLAWDTLKNRYSNDYLLKKRHLQALFDVPCMKKESAASLHGLVDEFERHTKILNQLGEPTDSWSTILEHLLCTRLHNDTVKAWEDHASTVANPDYACLIDFLQRRTRVLESISVNHHAPNSAPSASHSTQPPRKNHHNSQFRVSSCATTTNSGEKCIACGQSHAVIRCQKFLNLSPNERQQLVKAKRLCHNCIRGNHFAQNCPSSFTCRRCNRRHHTLLHPEQSEVPRRSGSQATTPSSTSAAPPSSNASSVVESPTQSMVAASETTQNVEVSTPLQNHRENVFLLTVIVKVIDDYGVEHLARALLDSASQPNLITDRMVKILRLRRQKVDVTVQGAGKLSNSVRDSVFAQIQSRKGDFSCGVSFLVMDKLTANLPSQNVSTVGWKIPTDLFLADPAFNESQPIDMLLGAKHFYSFFPSAARIQLDQNLPLLVDSVFGWIVVGSSSTASPASCAPTTCEAVTVSMISLEESMERFWQTEELTSSDNYSVEERQCEALYQSTVSRNSEGRYVVRYPRKPEFNQLLGKSKENARRRFECLERKLERNPQLKEDYHHFMREYLSLGHMRLVEADDEENSPTYYLPHHPVIKEASTTTKVRVVFDGSAKTSTGFSLNEALCVGPVVQDDLLNIILRFRTFPIALVSDIAKMYRQVLIHPDDTPLQRILWRFSKESPVQSYELLTVTYGLAPSSFLATRTLQQLADDEGQAFPEAAPALKKSFYVDDFIGGAQTVEEAVQLRNELSELLEKGGLELRKWTSNRLEVLQGLSDEQVGTQSSLQFAPHETIKALGISWEPGTDCLRFDSQVRNTDESPTKRSILSDIAKLFDPLGLIAPVVVRAKILMQELWLLSCDWDEPVPDPVKSKWESYYQDLSKISEHRVDRYAFLPNSTVQLHTFADASQAAYGACTYARCEDDQGRVRIHLLASKSRVAPLKRLTIARLELCAAVVAAHLHDRIKKAIGINVSSSYFWSDSAVTLQWLRAPPNTWPTFVANRVSEVQQYTHGCQWKHVRGVENPADLVSRGMSVDEFLRSELWSQGPGWLANLPQDWPVLIPPGVSGEELEIKTTVAVIQTTTSVHPLFLRWSSYNRLLHVVGYMLRFVTNIRTKVRTMPSSPSSPIGAALTVAEIAKAKTLLVRLAQQDGFAEEIKQLNKEKTIGKQSHIRRMSPFFDPEGVLRVGGRLNFALLPYQAKHPALLPTKHPFTRLVFEHFHRKLLHGGGRQLLTAIREEFWPPRGRRLAQTVVRNCFRCTRLNPTPTVQQIGQLPSQRVIPSRPFSVTGVDYAGPLYLRPIHKRASPAKAYLCLFVCFSTKAVHLELVSDLSTQGFLNALRRFISRRGRPNHIHSDNGKNFEGAKNELTELFYRFSDQTQQDSITSACADEGILWHLTPPKAPHFGGLWEAAVKVAKRHLYRQLGSTRLSFEDMCTILTQIEAVMNSRPLLPMTEDPNDLAALTPAHFLIGSSLQALPGPDLHTVPPTRLEHYQQLQQHVQRFWVHWRKDYLQELQHDTRGWKRNDEIIPGRMVILVDEMQPTLRWPLARIESVIPGKDQLARVVLLRTSRGTITRPIAKICLLPNTVVTTNCENPSASTSNEQQPAH</sequence>
<feature type="compositionally biased region" description="Polar residues" evidence="1">
    <location>
        <begin position="450"/>
        <end position="466"/>
    </location>
</feature>
<dbReference type="InterPro" id="IPR005312">
    <property type="entry name" value="DUF1759"/>
</dbReference>
<dbReference type="Pfam" id="PF18701">
    <property type="entry name" value="DUF5641"/>
    <property type="match status" value="1"/>
</dbReference>
<dbReference type="InterPro" id="IPR008042">
    <property type="entry name" value="Retrotrans_Pao"/>
</dbReference>
<feature type="region of interest" description="Disordered" evidence="1">
    <location>
        <begin position="308"/>
        <end position="334"/>
    </location>
</feature>
<feature type="region of interest" description="Disordered" evidence="1">
    <location>
        <begin position="411"/>
        <end position="466"/>
    </location>
</feature>
<dbReference type="InterPro" id="IPR001584">
    <property type="entry name" value="Integrase_cat-core"/>
</dbReference>
<dbReference type="InterPro" id="IPR012337">
    <property type="entry name" value="RNaseH-like_sf"/>
</dbReference>
<dbReference type="RefSeq" id="XP_062698212.1">
    <property type="nucleotide sequence ID" value="XM_062842228.1"/>
</dbReference>
<dbReference type="Pfam" id="PF05380">
    <property type="entry name" value="Peptidase_A17"/>
    <property type="match status" value="1"/>
</dbReference>
<evidence type="ECO:0000313" key="4">
    <source>
        <dbReference type="Proteomes" id="UP000069940"/>
    </source>
</evidence>
<dbReference type="Proteomes" id="UP000069940">
    <property type="component" value="Unassembled WGS sequence"/>
</dbReference>
<name>A0ABM1YK58_AEDAL</name>
<dbReference type="InterPro" id="IPR041588">
    <property type="entry name" value="Integrase_H2C2"/>
</dbReference>
<feature type="compositionally biased region" description="Low complexity" evidence="1">
    <location>
        <begin position="308"/>
        <end position="320"/>
    </location>
</feature>
<accession>A0ABM1YK58</accession>
<dbReference type="Gene3D" id="3.30.420.10">
    <property type="entry name" value="Ribonuclease H-like superfamily/Ribonuclease H"/>
    <property type="match status" value="1"/>
</dbReference>
<dbReference type="Pfam" id="PF03564">
    <property type="entry name" value="DUF1759"/>
    <property type="match status" value="1"/>
</dbReference>
<dbReference type="InterPro" id="IPR040676">
    <property type="entry name" value="DUF5641"/>
</dbReference>
<dbReference type="InterPro" id="IPR043502">
    <property type="entry name" value="DNA/RNA_pol_sf"/>
</dbReference>
<reference evidence="4" key="1">
    <citation type="journal article" date="2015" name="Proc. Natl. Acad. Sci. U.S.A.">
        <title>Genome sequence of the Asian Tiger mosquito, Aedes albopictus, reveals insights into its biology, genetics, and evolution.</title>
        <authorList>
            <person name="Chen X.G."/>
            <person name="Jiang X."/>
            <person name="Gu J."/>
            <person name="Xu M."/>
            <person name="Wu Y."/>
            <person name="Deng Y."/>
            <person name="Zhang C."/>
            <person name="Bonizzoni M."/>
            <person name="Dermauw W."/>
            <person name="Vontas J."/>
            <person name="Armbruster P."/>
            <person name="Huang X."/>
            <person name="Yang Y."/>
            <person name="Zhang H."/>
            <person name="He W."/>
            <person name="Peng H."/>
            <person name="Liu Y."/>
            <person name="Wu K."/>
            <person name="Chen J."/>
            <person name="Lirakis M."/>
            <person name="Topalis P."/>
            <person name="Van Leeuwen T."/>
            <person name="Hall A.B."/>
            <person name="Jiang X."/>
            <person name="Thorpe C."/>
            <person name="Mueller R.L."/>
            <person name="Sun C."/>
            <person name="Waterhouse R.M."/>
            <person name="Yan G."/>
            <person name="Tu Z.J."/>
            <person name="Fang X."/>
            <person name="James A.A."/>
        </authorList>
    </citation>
    <scope>NUCLEOTIDE SEQUENCE [LARGE SCALE GENOMIC DNA]</scope>
    <source>
        <strain evidence="4">Foshan</strain>
    </source>
</reference>
<evidence type="ECO:0000313" key="3">
    <source>
        <dbReference type="EnsemblMetazoa" id="AALFPA23_009893.P13711"/>
    </source>
</evidence>
<organism evidence="3 4">
    <name type="scientific">Aedes albopictus</name>
    <name type="common">Asian tiger mosquito</name>
    <name type="synonym">Stegomyia albopicta</name>
    <dbReference type="NCBI Taxonomy" id="7160"/>
    <lineage>
        <taxon>Eukaryota</taxon>
        <taxon>Metazoa</taxon>
        <taxon>Ecdysozoa</taxon>
        <taxon>Arthropoda</taxon>
        <taxon>Hexapoda</taxon>
        <taxon>Insecta</taxon>
        <taxon>Pterygota</taxon>
        <taxon>Neoptera</taxon>
        <taxon>Endopterygota</taxon>
        <taxon>Diptera</taxon>
        <taxon>Nematocera</taxon>
        <taxon>Culicoidea</taxon>
        <taxon>Culicidae</taxon>
        <taxon>Culicinae</taxon>
        <taxon>Aedini</taxon>
        <taxon>Aedes</taxon>
        <taxon>Stegomyia</taxon>
    </lineage>
</organism>
<dbReference type="GeneID" id="134284049"/>
<dbReference type="CDD" id="cd01644">
    <property type="entry name" value="RT_pepA17"/>
    <property type="match status" value="1"/>
</dbReference>
<keyword evidence="4" id="KW-1185">Reference proteome</keyword>
<proteinExistence type="predicted"/>
<dbReference type="SUPFAM" id="SSF53098">
    <property type="entry name" value="Ribonuclease H-like"/>
    <property type="match status" value="1"/>
</dbReference>
<reference evidence="3" key="2">
    <citation type="submission" date="2025-05" db="UniProtKB">
        <authorList>
            <consortium name="EnsemblMetazoa"/>
        </authorList>
    </citation>
    <scope>IDENTIFICATION</scope>
    <source>
        <strain evidence="3">Foshan</strain>
    </source>
</reference>
<feature type="compositionally biased region" description="Low complexity" evidence="1">
    <location>
        <begin position="422"/>
        <end position="449"/>
    </location>
</feature>
<dbReference type="PANTHER" id="PTHR47331:SF1">
    <property type="entry name" value="GAG-LIKE PROTEIN"/>
    <property type="match status" value="1"/>
</dbReference>
<dbReference type="PROSITE" id="PS50994">
    <property type="entry name" value="INTEGRASE"/>
    <property type="match status" value="1"/>
</dbReference>
<dbReference type="PANTHER" id="PTHR47331">
    <property type="entry name" value="PHD-TYPE DOMAIN-CONTAINING PROTEIN"/>
    <property type="match status" value="1"/>
</dbReference>
<dbReference type="InterPro" id="IPR036397">
    <property type="entry name" value="RNaseH_sf"/>
</dbReference>